<proteinExistence type="inferred from homology"/>
<dbReference type="STRING" id="1503925.TH53_16855"/>
<reference evidence="3 4" key="1">
    <citation type="submission" date="2015-01" db="EMBL/GenBank/DDBJ databases">
        <title>Draft genome sequence of Pedobacter sp. NL19 isolated from sludge of an effluent treatment pond in an abandoned uranium mine.</title>
        <authorList>
            <person name="Santos T."/>
            <person name="Caetano T."/>
            <person name="Covas C."/>
            <person name="Cruz A."/>
            <person name="Mendo S."/>
        </authorList>
    </citation>
    <scope>NUCLEOTIDE SEQUENCE [LARGE SCALE GENOMIC DNA]</scope>
    <source>
        <strain evidence="3 4">NL19</strain>
    </source>
</reference>
<dbReference type="AlphaFoldDB" id="A0A0D0FUJ5"/>
<dbReference type="Proteomes" id="UP000032049">
    <property type="component" value="Unassembled WGS sequence"/>
</dbReference>
<evidence type="ECO:0008006" key="5">
    <source>
        <dbReference type="Google" id="ProtNLM"/>
    </source>
</evidence>
<sequence>MKLLLTIAFGLITATTASFAQDKQNLKIYPEPKEGFERSVIQLTPKKNEADFKVEIIVGKTMKVDCNLHNLMGKFEEKDLKGWGYTYFEYNSDGKTTSTMRGCPDRVLKDKFIYNTELTRYNSKLPIIVYAPKGFQVKYKIWTRSQKQQDATVK</sequence>
<name>A0A0D0FUJ5_9SPHI</name>
<dbReference type="PIRSF" id="PIRSF006865">
    <property type="entry name" value="Prot_inh_ecotin"/>
    <property type="match status" value="1"/>
</dbReference>
<dbReference type="RefSeq" id="WP_041883548.1">
    <property type="nucleotide sequence ID" value="NZ_CP157278.1"/>
</dbReference>
<dbReference type="NCBIfam" id="NF002987">
    <property type="entry name" value="PRK03719.1"/>
    <property type="match status" value="1"/>
</dbReference>
<feature type="chain" id="PRO_5002227064" description="Ecotin" evidence="2">
    <location>
        <begin position="21"/>
        <end position="154"/>
    </location>
</feature>
<dbReference type="Pfam" id="PF03974">
    <property type="entry name" value="Ecotin"/>
    <property type="match status" value="1"/>
</dbReference>
<dbReference type="OrthoDB" id="997196at2"/>
<keyword evidence="4" id="KW-1185">Reference proteome</keyword>
<dbReference type="GO" id="GO:0004867">
    <property type="term" value="F:serine-type endopeptidase inhibitor activity"/>
    <property type="evidence" value="ECO:0007669"/>
    <property type="project" value="InterPro"/>
</dbReference>
<dbReference type="SUPFAM" id="SSF49772">
    <property type="entry name" value="Ecotin, trypsin inhibitor"/>
    <property type="match status" value="1"/>
</dbReference>
<dbReference type="PANTHER" id="PTHR35890:SF3">
    <property type="entry name" value="ECOTIN"/>
    <property type="match status" value="1"/>
</dbReference>
<dbReference type="InterPro" id="IPR005658">
    <property type="entry name" value="Prot_inh_ecotin"/>
</dbReference>
<accession>A0A0D0FUJ5</accession>
<evidence type="ECO:0000313" key="3">
    <source>
        <dbReference type="EMBL" id="KIO76109.1"/>
    </source>
</evidence>
<feature type="signal peptide" evidence="2">
    <location>
        <begin position="1"/>
        <end position="20"/>
    </location>
</feature>
<dbReference type="PANTHER" id="PTHR35890">
    <property type="match status" value="1"/>
</dbReference>
<protein>
    <recommendedName>
        <fullName evidence="5">Ecotin</fullName>
    </recommendedName>
</protein>
<organism evidence="3 4">
    <name type="scientific">Pedobacter lusitanus</name>
    <dbReference type="NCBI Taxonomy" id="1503925"/>
    <lineage>
        <taxon>Bacteria</taxon>
        <taxon>Pseudomonadati</taxon>
        <taxon>Bacteroidota</taxon>
        <taxon>Sphingobacteriia</taxon>
        <taxon>Sphingobacteriales</taxon>
        <taxon>Sphingobacteriaceae</taxon>
        <taxon>Pedobacter</taxon>
    </lineage>
</organism>
<evidence type="ECO:0000313" key="4">
    <source>
        <dbReference type="Proteomes" id="UP000032049"/>
    </source>
</evidence>
<gene>
    <name evidence="3" type="ORF">TH53_16855</name>
</gene>
<comment type="similarity">
    <text evidence="1">Belongs to the protease inhibitor I11 (ecotin) family.</text>
</comment>
<dbReference type="EMBL" id="JXRA01000074">
    <property type="protein sequence ID" value="KIO76109.1"/>
    <property type="molecule type" value="Genomic_DNA"/>
</dbReference>
<evidence type="ECO:0000256" key="1">
    <source>
        <dbReference type="ARBA" id="ARBA00010558"/>
    </source>
</evidence>
<keyword evidence="2" id="KW-0732">Signal</keyword>
<dbReference type="InterPro" id="IPR036198">
    <property type="entry name" value="Ecotin_sf"/>
</dbReference>
<dbReference type="Gene3D" id="2.60.40.550">
    <property type="entry name" value="Ecotin"/>
    <property type="match status" value="1"/>
</dbReference>
<evidence type="ECO:0000256" key="2">
    <source>
        <dbReference type="SAM" id="SignalP"/>
    </source>
</evidence>
<comment type="caution">
    <text evidence="3">The sequence shown here is derived from an EMBL/GenBank/DDBJ whole genome shotgun (WGS) entry which is preliminary data.</text>
</comment>